<protein>
    <recommendedName>
        <fullName evidence="1">RNase H type-1 domain-containing protein</fullName>
    </recommendedName>
</protein>
<accession>A0A0R0KS39</accession>
<reference evidence="2" key="3">
    <citation type="submission" date="2018-07" db="EMBL/GenBank/DDBJ databases">
        <title>WGS assembly of Glycine max.</title>
        <authorList>
            <person name="Schmutz J."/>
            <person name="Cannon S."/>
            <person name="Schlueter J."/>
            <person name="Ma J."/>
            <person name="Mitros T."/>
            <person name="Nelson W."/>
            <person name="Hyten D."/>
            <person name="Song Q."/>
            <person name="Thelen J."/>
            <person name="Cheng J."/>
            <person name="Xu D."/>
            <person name="Hellsten U."/>
            <person name="May G."/>
            <person name="Yu Y."/>
            <person name="Sakurai T."/>
            <person name="Umezawa T."/>
            <person name="Bhattacharyya M."/>
            <person name="Sandhu D."/>
            <person name="Valliyodan B."/>
            <person name="Lindquist E."/>
            <person name="Peto M."/>
            <person name="Grant D."/>
            <person name="Shu S."/>
            <person name="Goodstein D."/>
            <person name="Barry K."/>
            <person name="Futrell-Griggs M."/>
            <person name="Abernathy B."/>
            <person name="Du J."/>
            <person name="Tian Z."/>
            <person name="Zhu L."/>
            <person name="Gill N."/>
            <person name="Joshi T."/>
            <person name="Libault M."/>
            <person name="Sethuraman A."/>
            <person name="Zhang X."/>
            <person name="Shinozaki K."/>
            <person name="Nguyen H."/>
            <person name="Wing R."/>
            <person name="Cregan P."/>
            <person name="Specht J."/>
            <person name="Grimwood J."/>
            <person name="Rokhsar D."/>
            <person name="Stacey G."/>
            <person name="Shoemaker R."/>
            <person name="Jackson S."/>
        </authorList>
    </citation>
    <scope>NUCLEOTIDE SEQUENCE</scope>
    <source>
        <tissue evidence="2">Callus</tissue>
    </source>
</reference>
<evidence type="ECO:0000313" key="2">
    <source>
        <dbReference type="EMBL" id="KRH66031.1"/>
    </source>
</evidence>
<dbReference type="SMR" id="A0A0R0KS39"/>
<dbReference type="EMBL" id="CM000836">
    <property type="protein sequence ID" value="KRH66031.1"/>
    <property type="molecule type" value="Genomic_DNA"/>
</dbReference>
<dbReference type="EnsemblPlants" id="KRH66031">
    <property type="protein sequence ID" value="KRH66031"/>
    <property type="gene ID" value="GLYMA_03G078100"/>
</dbReference>
<evidence type="ECO:0000313" key="3">
    <source>
        <dbReference type="EnsemblPlants" id="KRH66031"/>
    </source>
</evidence>
<dbReference type="InterPro" id="IPR002156">
    <property type="entry name" value="RNaseH_domain"/>
</dbReference>
<feature type="domain" description="RNase H type-1" evidence="1">
    <location>
        <begin position="2"/>
        <end position="36"/>
    </location>
</feature>
<sequence length="93" mass="11170">MQKYYHLTMHLLNCFDEYELKHIFRENNDRANILSKLVSSKKPRQHRTFIQETFTTPSIDRNHPFMIDNCLLKAINDINFLGYQNILIINGRD</sequence>
<reference evidence="2 3" key="1">
    <citation type="journal article" date="2010" name="Nature">
        <title>Genome sequence of the palaeopolyploid soybean.</title>
        <authorList>
            <person name="Schmutz J."/>
            <person name="Cannon S.B."/>
            <person name="Schlueter J."/>
            <person name="Ma J."/>
            <person name="Mitros T."/>
            <person name="Nelson W."/>
            <person name="Hyten D.L."/>
            <person name="Song Q."/>
            <person name="Thelen J.J."/>
            <person name="Cheng J."/>
            <person name="Xu D."/>
            <person name="Hellsten U."/>
            <person name="May G.D."/>
            <person name="Yu Y."/>
            <person name="Sakurai T."/>
            <person name="Umezawa T."/>
            <person name="Bhattacharyya M.K."/>
            <person name="Sandhu D."/>
            <person name="Valliyodan B."/>
            <person name="Lindquist E."/>
            <person name="Peto M."/>
            <person name="Grant D."/>
            <person name="Shu S."/>
            <person name="Goodstein D."/>
            <person name="Barry K."/>
            <person name="Futrell-Griggs M."/>
            <person name="Abernathy B."/>
            <person name="Du J."/>
            <person name="Tian Z."/>
            <person name="Zhu L."/>
            <person name="Gill N."/>
            <person name="Joshi T."/>
            <person name="Libault M."/>
            <person name="Sethuraman A."/>
            <person name="Zhang X.-C."/>
            <person name="Shinozaki K."/>
            <person name="Nguyen H.T."/>
            <person name="Wing R.A."/>
            <person name="Cregan P."/>
            <person name="Specht J."/>
            <person name="Grimwood J."/>
            <person name="Rokhsar D."/>
            <person name="Stacey G."/>
            <person name="Shoemaker R.C."/>
            <person name="Jackson S.A."/>
        </authorList>
    </citation>
    <scope>NUCLEOTIDE SEQUENCE</scope>
    <source>
        <strain evidence="3">cv. Williams 82</strain>
        <tissue evidence="2">Callus</tissue>
    </source>
</reference>
<reference evidence="3" key="2">
    <citation type="submission" date="2018-02" db="UniProtKB">
        <authorList>
            <consortium name="EnsemblPlants"/>
        </authorList>
    </citation>
    <scope>IDENTIFICATION</scope>
    <source>
        <strain evidence="3">Williams 82</strain>
    </source>
</reference>
<dbReference type="AlphaFoldDB" id="A0A0R0KS39"/>
<name>A0A0R0KS39_SOYBN</name>
<dbReference type="Pfam" id="PF13456">
    <property type="entry name" value="RVT_3"/>
    <property type="match status" value="1"/>
</dbReference>
<keyword evidence="4" id="KW-1185">Reference proteome</keyword>
<dbReference type="GO" id="GO:0003676">
    <property type="term" value="F:nucleic acid binding"/>
    <property type="evidence" value="ECO:0007669"/>
    <property type="project" value="InterPro"/>
</dbReference>
<dbReference type="InParanoid" id="A0A0R0KS39"/>
<evidence type="ECO:0000259" key="1">
    <source>
        <dbReference type="Pfam" id="PF13456"/>
    </source>
</evidence>
<dbReference type="GO" id="GO:0004523">
    <property type="term" value="F:RNA-DNA hybrid ribonuclease activity"/>
    <property type="evidence" value="ECO:0007669"/>
    <property type="project" value="InterPro"/>
</dbReference>
<dbReference type="Proteomes" id="UP000008827">
    <property type="component" value="Chromosome 3"/>
</dbReference>
<proteinExistence type="predicted"/>
<organism evidence="2">
    <name type="scientific">Glycine max</name>
    <name type="common">Soybean</name>
    <name type="synonym">Glycine hispida</name>
    <dbReference type="NCBI Taxonomy" id="3847"/>
    <lineage>
        <taxon>Eukaryota</taxon>
        <taxon>Viridiplantae</taxon>
        <taxon>Streptophyta</taxon>
        <taxon>Embryophyta</taxon>
        <taxon>Tracheophyta</taxon>
        <taxon>Spermatophyta</taxon>
        <taxon>Magnoliopsida</taxon>
        <taxon>eudicotyledons</taxon>
        <taxon>Gunneridae</taxon>
        <taxon>Pentapetalae</taxon>
        <taxon>rosids</taxon>
        <taxon>fabids</taxon>
        <taxon>Fabales</taxon>
        <taxon>Fabaceae</taxon>
        <taxon>Papilionoideae</taxon>
        <taxon>50 kb inversion clade</taxon>
        <taxon>NPAAA clade</taxon>
        <taxon>indigoferoid/millettioid clade</taxon>
        <taxon>Phaseoleae</taxon>
        <taxon>Glycine</taxon>
        <taxon>Glycine subgen. Soja</taxon>
    </lineage>
</organism>
<dbReference type="Gramene" id="KRH66031">
    <property type="protein sequence ID" value="KRH66031"/>
    <property type="gene ID" value="GLYMA_03G078100"/>
</dbReference>
<evidence type="ECO:0000313" key="4">
    <source>
        <dbReference type="Proteomes" id="UP000008827"/>
    </source>
</evidence>
<dbReference type="OMA" id="ENNDRAN"/>
<gene>
    <name evidence="2" type="ORF">GLYMA_03G078100</name>
</gene>